<dbReference type="OrthoDB" id="294702at2759"/>
<proteinExistence type="predicted"/>
<evidence type="ECO:0000313" key="2">
    <source>
        <dbReference type="Proteomes" id="UP000800036"/>
    </source>
</evidence>
<evidence type="ECO:0000313" key="1">
    <source>
        <dbReference type="EMBL" id="KAF1968838.1"/>
    </source>
</evidence>
<dbReference type="SUPFAM" id="SSF53474">
    <property type="entry name" value="alpha/beta-Hydrolases"/>
    <property type="match status" value="1"/>
</dbReference>
<organism evidence="1 2">
    <name type="scientific">Bimuria novae-zelandiae CBS 107.79</name>
    <dbReference type="NCBI Taxonomy" id="1447943"/>
    <lineage>
        <taxon>Eukaryota</taxon>
        <taxon>Fungi</taxon>
        <taxon>Dikarya</taxon>
        <taxon>Ascomycota</taxon>
        <taxon>Pezizomycotina</taxon>
        <taxon>Dothideomycetes</taxon>
        <taxon>Pleosporomycetidae</taxon>
        <taxon>Pleosporales</taxon>
        <taxon>Massarineae</taxon>
        <taxon>Didymosphaeriaceae</taxon>
        <taxon>Bimuria</taxon>
    </lineage>
</organism>
<gene>
    <name evidence="1" type="ORF">BU23DRAFT_367960</name>
</gene>
<keyword evidence="2" id="KW-1185">Reference proteome</keyword>
<dbReference type="Gene3D" id="3.40.50.1820">
    <property type="entry name" value="alpha/beta hydrolase"/>
    <property type="match status" value="1"/>
</dbReference>
<evidence type="ECO:0008006" key="3">
    <source>
        <dbReference type="Google" id="ProtNLM"/>
    </source>
</evidence>
<feature type="non-terminal residue" evidence="1">
    <location>
        <position position="1"/>
    </location>
</feature>
<dbReference type="EMBL" id="ML976716">
    <property type="protein sequence ID" value="KAF1968838.1"/>
    <property type="molecule type" value="Genomic_DNA"/>
</dbReference>
<accession>A0A6A5UVW2</accession>
<dbReference type="Proteomes" id="UP000800036">
    <property type="component" value="Unassembled WGS sequence"/>
</dbReference>
<feature type="non-terminal residue" evidence="1">
    <location>
        <position position="324"/>
    </location>
</feature>
<reference evidence="1" key="1">
    <citation type="journal article" date="2020" name="Stud. Mycol.">
        <title>101 Dothideomycetes genomes: a test case for predicting lifestyles and emergence of pathogens.</title>
        <authorList>
            <person name="Haridas S."/>
            <person name="Albert R."/>
            <person name="Binder M."/>
            <person name="Bloem J."/>
            <person name="Labutti K."/>
            <person name="Salamov A."/>
            <person name="Andreopoulos B."/>
            <person name="Baker S."/>
            <person name="Barry K."/>
            <person name="Bills G."/>
            <person name="Bluhm B."/>
            <person name="Cannon C."/>
            <person name="Castanera R."/>
            <person name="Culley D."/>
            <person name="Daum C."/>
            <person name="Ezra D."/>
            <person name="Gonzalez J."/>
            <person name="Henrissat B."/>
            <person name="Kuo A."/>
            <person name="Liang C."/>
            <person name="Lipzen A."/>
            <person name="Lutzoni F."/>
            <person name="Magnuson J."/>
            <person name="Mondo S."/>
            <person name="Nolan M."/>
            <person name="Ohm R."/>
            <person name="Pangilinan J."/>
            <person name="Park H.-J."/>
            <person name="Ramirez L."/>
            <person name="Alfaro M."/>
            <person name="Sun H."/>
            <person name="Tritt A."/>
            <person name="Yoshinaga Y."/>
            <person name="Zwiers L.-H."/>
            <person name="Turgeon B."/>
            <person name="Goodwin S."/>
            <person name="Spatafora J."/>
            <person name="Crous P."/>
            <person name="Grigoriev I."/>
        </authorList>
    </citation>
    <scope>NUCLEOTIDE SEQUENCE</scope>
    <source>
        <strain evidence="1">CBS 107.79</strain>
    </source>
</reference>
<protein>
    <recommendedName>
        <fullName evidence="3">AB hydrolase-1 domain-containing protein</fullName>
    </recommendedName>
</protein>
<dbReference type="InterPro" id="IPR029058">
    <property type="entry name" value="AB_hydrolase_fold"/>
</dbReference>
<sequence>EFLCDRRFHQIYILPPNPGNGRPQCCRISYADFGDRDSDAVVLLCGGLTGGRLAYSPLDQLAKKHKIRILHPDRFGIGASNSVPLGQRIQTWLELVPQLLAHLHIPHVSIASHSGGIVYALNTILTYPHLLSPGNRYVCFFAPWVHQSHSKLNILRVVALLPTAVIDEFACIIRVAWKCASLCGIGARSNETEVSGSTEALPLAAVHGINSTFSTATCDEDASSIDLDDLLVVEQLRRLIVMYQFAESTLGQSHDAQLFLKKPQSVSWSAQDASWSDVDDFVPLLSKIINEEDPGRTWMIDAFHAQNDNMVGEKGREWFDSCWT</sequence>
<name>A0A6A5UVW2_9PLEO</name>
<dbReference type="AlphaFoldDB" id="A0A6A5UVW2"/>